<name>A0A250F1X7_CAPSP</name>
<evidence type="ECO:0000313" key="1">
    <source>
        <dbReference type="EMBL" id="ATA79120.1"/>
    </source>
</evidence>
<dbReference type="Pfam" id="PF04229">
    <property type="entry name" value="GrpB"/>
    <property type="match status" value="1"/>
</dbReference>
<dbReference type="InterPro" id="IPR043519">
    <property type="entry name" value="NT_sf"/>
</dbReference>
<reference evidence="2" key="1">
    <citation type="submission" date="2017-06" db="EMBL/GenBank/DDBJ databases">
        <title>Capnocytophaga spp. assemblies.</title>
        <authorList>
            <person name="Gulvik C.A."/>
        </authorList>
    </citation>
    <scope>NUCLEOTIDE SEQUENCE [LARGE SCALE GENOMIC DNA]</scope>
    <source>
        <strain evidence="2">H4486</strain>
    </source>
</reference>
<dbReference type="SUPFAM" id="SSF81301">
    <property type="entry name" value="Nucleotidyltransferase"/>
    <property type="match status" value="1"/>
</dbReference>
<dbReference type="AlphaFoldDB" id="A0A250F1X7"/>
<dbReference type="InterPro" id="IPR007344">
    <property type="entry name" value="GrpB/CoaE"/>
</dbReference>
<dbReference type="RefSeq" id="WP_095901099.1">
    <property type="nucleotide sequence ID" value="NZ_CAUSZM010000056.1"/>
</dbReference>
<dbReference type="EMBL" id="CP022383">
    <property type="protein sequence ID" value="ATA79120.1"/>
    <property type="molecule type" value="Genomic_DNA"/>
</dbReference>
<sequence>MNQEENPLLQMSLQELWQLFPINLTPHNPLWKEWYEEEHSFLLKQLPSNEIIRLSHIGSTAVEGIQAKPIVDILLEVKKDSSFQILKEAILQLGYLCMNETNDRISFNKGYTVNGFAERVFHLHLRYEGDNDELYFRDELQAHPSIAKDYETLKLSLWKPFQHDRDAYTAHKTDFIKRYTLIAKEEFKGKYENNRPY</sequence>
<gene>
    <name evidence="1" type="ORF">CGC59_05215</name>
</gene>
<dbReference type="Gene3D" id="3.30.460.10">
    <property type="entry name" value="Beta Polymerase, domain 2"/>
    <property type="match status" value="1"/>
</dbReference>
<dbReference type="PANTHER" id="PTHR34822">
    <property type="entry name" value="GRPB DOMAIN PROTEIN (AFU_ORTHOLOGUE AFUA_1G01530)"/>
    <property type="match status" value="1"/>
</dbReference>
<accession>A0A250F1X7</accession>
<evidence type="ECO:0000313" key="2">
    <source>
        <dbReference type="Proteomes" id="UP000217334"/>
    </source>
</evidence>
<evidence type="ECO:0008006" key="3">
    <source>
        <dbReference type="Google" id="ProtNLM"/>
    </source>
</evidence>
<dbReference type="PANTHER" id="PTHR34822:SF1">
    <property type="entry name" value="GRPB FAMILY PROTEIN"/>
    <property type="match status" value="1"/>
</dbReference>
<dbReference type="Proteomes" id="UP000217334">
    <property type="component" value="Chromosome"/>
</dbReference>
<organism evidence="1 2">
    <name type="scientific">Capnocytophaga sputigena</name>
    <dbReference type="NCBI Taxonomy" id="1019"/>
    <lineage>
        <taxon>Bacteria</taxon>
        <taxon>Pseudomonadati</taxon>
        <taxon>Bacteroidota</taxon>
        <taxon>Flavobacteriia</taxon>
        <taxon>Flavobacteriales</taxon>
        <taxon>Flavobacteriaceae</taxon>
        <taxon>Capnocytophaga</taxon>
    </lineage>
</organism>
<proteinExistence type="predicted"/>
<protein>
    <recommendedName>
        <fullName evidence="3">GrpB family protein</fullName>
    </recommendedName>
</protein>